<dbReference type="InterPro" id="IPR003593">
    <property type="entry name" value="AAA+_ATPase"/>
</dbReference>
<dbReference type="PROSITE" id="PS00211">
    <property type="entry name" value="ABC_TRANSPORTER_1"/>
    <property type="match status" value="1"/>
</dbReference>
<dbReference type="InterPro" id="IPR027417">
    <property type="entry name" value="P-loop_NTPase"/>
</dbReference>
<dbReference type="KEGG" id="acz:Acaty_c1205"/>
<dbReference type="SMART" id="SM00382">
    <property type="entry name" value="AAA"/>
    <property type="match status" value="1"/>
</dbReference>
<keyword evidence="1" id="KW-0813">Transport</keyword>
<proteinExistence type="predicted"/>
<protein>
    <submittedName>
        <fullName evidence="5">Molybdenum transport ATP-binding protein ModC</fullName>
    </submittedName>
</protein>
<dbReference type="eggNOG" id="COG3842">
    <property type="taxonomic scope" value="Bacteria"/>
</dbReference>
<dbReference type="InterPro" id="IPR017871">
    <property type="entry name" value="ABC_transporter-like_CS"/>
</dbReference>
<dbReference type="Proteomes" id="UP000005522">
    <property type="component" value="Chromosome"/>
</dbReference>
<dbReference type="SUPFAM" id="SSF52540">
    <property type="entry name" value="P-loop containing nucleoside triphosphate hydrolases"/>
    <property type="match status" value="1"/>
</dbReference>
<evidence type="ECO:0000259" key="4">
    <source>
        <dbReference type="PROSITE" id="PS50893"/>
    </source>
</evidence>
<dbReference type="InterPro" id="IPR003439">
    <property type="entry name" value="ABC_transporter-like_ATP-bd"/>
</dbReference>
<dbReference type="Gene3D" id="3.40.50.300">
    <property type="entry name" value="P-loop containing nucleotide triphosphate hydrolases"/>
    <property type="match status" value="1"/>
</dbReference>
<evidence type="ECO:0000313" key="5">
    <source>
        <dbReference type="EMBL" id="AIA55073.1"/>
    </source>
</evidence>
<evidence type="ECO:0000313" key="6">
    <source>
        <dbReference type="Proteomes" id="UP000005522"/>
    </source>
</evidence>
<dbReference type="PROSITE" id="PS50893">
    <property type="entry name" value="ABC_TRANSPORTER_2"/>
    <property type="match status" value="1"/>
</dbReference>
<dbReference type="AlphaFoldDB" id="A0A059ZUC8"/>
<dbReference type="GO" id="GO:0005524">
    <property type="term" value="F:ATP binding"/>
    <property type="evidence" value="ECO:0007669"/>
    <property type="project" value="UniProtKB-KW"/>
</dbReference>
<dbReference type="EMBL" id="CP005986">
    <property type="protein sequence ID" value="AIA55073.1"/>
    <property type="molecule type" value="Genomic_DNA"/>
</dbReference>
<accession>A0A059ZUC8</accession>
<dbReference type="Pfam" id="PF00005">
    <property type="entry name" value="ABC_tran"/>
    <property type="match status" value="1"/>
</dbReference>
<name>A0A059ZUC8_ACICK</name>
<dbReference type="RefSeq" id="WP_004871903.1">
    <property type="nucleotide sequence ID" value="NZ_CP005986.1"/>
</dbReference>
<gene>
    <name evidence="5" type="ORF">Acaty_c1205</name>
</gene>
<organism evidence="5 6">
    <name type="scientific">Acidithiobacillus caldus (strain ATCC 51756 / DSM 8584 / KU)</name>
    <dbReference type="NCBI Taxonomy" id="637389"/>
    <lineage>
        <taxon>Bacteria</taxon>
        <taxon>Pseudomonadati</taxon>
        <taxon>Pseudomonadota</taxon>
        <taxon>Acidithiobacillia</taxon>
        <taxon>Acidithiobacillales</taxon>
        <taxon>Acidithiobacillaceae</taxon>
        <taxon>Acidithiobacillus</taxon>
    </lineage>
</organism>
<feature type="domain" description="ABC transporter" evidence="4">
    <location>
        <begin position="4"/>
        <end position="213"/>
    </location>
</feature>
<dbReference type="InterPro" id="IPR050093">
    <property type="entry name" value="ABC_SmlMolc_Importer"/>
</dbReference>
<evidence type="ECO:0000256" key="2">
    <source>
        <dbReference type="ARBA" id="ARBA00022741"/>
    </source>
</evidence>
<dbReference type="PANTHER" id="PTHR42781">
    <property type="entry name" value="SPERMIDINE/PUTRESCINE IMPORT ATP-BINDING PROTEIN POTA"/>
    <property type="match status" value="1"/>
</dbReference>
<evidence type="ECO:0000256" key="3">
    <source>
        <dbReference type="ARBA" id="ARBA00022840"/>
    </source>
</evidence>
<reference evidence="5 6" key="1">
    <citation type="journal article" date="2009" name="J. Bacteriol.">
        <title>Draft genome sequence of the extremely acidophilic bacterium Acidithiobacillus caldus ATCC 51756 reveals metabolic versatility in the genus Acidithiobacillus.</title>
        <authorList>
            <person name="Valdes J."/>
            <person name="Quatrini R."/>
            <person name="Hallberg K."/>
            <person name="Dopson M."/>
            <person name="Valenzuela P.D."/>
            <person name="Holmes D.S."/>
        </authorList>
    </citation>
    <scope>NUCLEOTIDE SEQUENCE [LARGE SCALE GENOMIC DNA]</scope>
    <source>
        <strain evidence="6">ATCC 51756 / DSM 8584 / KU</strain>
    </source>
</reference>
<dbReference type="GeneID" id="92931415"/>
<dbReference type="HOGENOM" id="CLU_000604_1_1_6"/>
<keyword evidence="2" id="KW-0547">Nucleotide-binding</keyword>
<dbReference type="PANTHER" id="PTHR42781:SF9">
    <property type="entry name" value="AMINO ACID ABC TRANSPORTER, ATP-BINDING PROTEIN-RELATED"/>
    <property type="match status" value="1"/>
</dbReference>
<keyword evidence="3 5" id="KW-0067">ATP-binding</keyword>
<dbReference type="GO" id="GO:0016887">
    <property type="term" value="F:ATP hydrolysis activity"/>
    <property type="evidence" value="ECO:0007669"/>
    <property type="project" value="InterPro"/>
</dbReference>
<sequence>MVDISYRLAEPIALQISLQVEGFTVLLGLSGSGKSTLLRAIAGLTAAEGEPYAGLPPHRRRVGYLPQGYALFPHLRAWENVAYPMPRQGARQRAMELLERVGLRELAQRYPAELSGGQKQRVALARAMARGPEILLLDEPTSALDVPTRDEILAELLREVRDFGVPVLAVSHDPQLCLYADRVAVLADGVIAQEGTAQALMEKPRNAQVGRFFGYVEVGRGRIAALGQSADTAEVVVDARRLDARLAVPSLGEGSLVRLGCRPTEVRLAGEGAIPPGYQRLELTVRNAHREGSFWRLDGTAPINLPLRIPQALWRAGPRRHLAVDIASSELLLWSL</sequence>
<evidence type="ECO:0000256" key="1">
    <source>
        <dbReference type="ARBA" id="ARBA00022448"/>
    </source>
</evidence>